<dbReference type="Proteomes" id="UP000031668">
    <property type="component" value="Unassembled WGS sequence"/>
</dbReference>
<evidence type="ECO:0008006" key="3">
    <source>
        <dbReference type="Google" id="ProtNLM"/>
    </source>
</evidence>
<comment type="caution">
    <text evidence="1">The sequence shown here is derived from an EMBL/GenBank/DDBJ whole genome shotgun (WGS) entry which is preliminary data.</text>
</comment>
<dbReference type="InterPro" id="IPR050863">
    <property type="entry name" value="CenT-Element_Derived"/>
</dbReference>
<gene>
    <name evidence="1" type="ORF">RF11_00350</name>
</gene>
<proteinExistence type="predicted"/>
<dbReference type="AlphaFoldDB" id="A0A0C2MLK5"/>
<dbReference type="OrthoDB" id="9909311at2759"/>
<name>A0A0C2MLK5_THEKT</name>
<accession>A0A0C2MLK5</accession>
<dbReference type="EMBL" id="JWZT01003938">
    <property type="protein sequence ID" value="KII65225.1"/>
    <property type="molecule type" value="Genomic_DNA"/>
</dbReference>
<evidence type="ECO:0000313" key="2">
    <source>
        <dbReference type="Proteomes" id="UP000031668"/>
    </source>
</evidence>
<reference evidence="1 2" key="1">
    <citation type="journal article" date="2014" name="Genome Biol. Evol.">
        <title>The genome of the myxosporean Thelohanellus kitauei shows adaptations to nutrient acquisition within its fish host.</title>
        <authorList>
            <person name="Yang Y."/>
            <person name="Xiong J."/>
            <person name="Zhou Z."/>
            <person name="Huo F."/>
            <person name="Miao W."/>
            <person name="Ran C."/>
            <person name="Liu Y."/>
            <person name="Zhang J."/>
            <person name="Feng J."/>
            <person name="Wang M."/>
            <person name="Wang M."/>
            <person name="Wang L."/>
            <person name="Yao B."/>
        </authorList>
    </citation>
    <scope>NUCLEOTIDE SEQUENCE [LARGE SCALE GENOMIC DNA]</scope>
    <source>
        <strain evidence="1">Wuqing</strain>
    </source>
</reference>
<dbReference type="PANTHER" id="PTHR19303:SF73">
    <property type="entry name" value="PROTEIN PDC2"/>
    <property type="match status" value="1"/>
</dbReference>
<sequence>MTPVKCTAVNAHHHSDRLPWSYVYLLRISAHRFNGYSSLHTGRFMATFRDPTQPPRALHLIKICKTMLSESRSNKTLSLSGRIDTIARHYGVHRSQISPILKNREHILQNWESNTNADRQKRKRTCKAEDESAVVNKRALLMEGAKQLAQCLNVKDFDSNNGFLEWWKERTQEADYFGVECWSRDVPLAVIKDFDAKYIFNVDETGLHSRAIPEWTIKWVAKIQIHQCCLKTVETNANDHPTLPLVTFVDFLQSLKRFQSNLDACDYDD</sequence>
<dbReference type="GO" id="GO:0005634">
    <property type="term" value="C:nucleus"/>
    <property type="evidence" value="ECO:0007669"/>
    <property type="project" value="TreeGrafter"/>
</dbReference>
<evidence type="ECO:0000313" key="1">
    <source>
        <dbReference type="EMBL" id="KII65225.1"/>
    </source>
</evidence>
<organism evidence="1 2">
    <name type="scientific">Thelohanellus kitauei</name>
    <name type="common">Myxosporean</name>
    <dbReference type="NCBI Taxonomy" id="669202"/>
    <lineage>
        <taxon>Eukaryota</taxon>
        <taxon>Metazoa</taxon>
        <taxon>Cnidaria</taxon>
        <taxon>Myxozoa</taxon>
        <taxon>Myxosporea</taxon>
        <taxon>Bivalvulida</taxon>
        <taxon>Platysporina</taxon>
        <taxon>Myxobolidae</taxon>
        <taxon>Thelohanellus</taxon>
    </lineage>
</organism>
<keyword evidence="2" id="KW-1185">Reference proteome</keyword>
<protein>
    <recommendedName>
        <fullName evidence="3">HTH psq-type domain-containing protein</fullName>
    </recommendedName>
</protein>
<dbReference type="Gene3D" id="1.10.10.60">
    <property type="entry name" value="Homeodomain-like"/>
    <property type="match status" value="1"/>
</dbReference>
<dbReference type="GO" id="GO:0003677">
    <property type="term" value="F:DNA binding"/>
    <property type="evidence" value="ECO:0007669"/>
    <property type="project" value="TreeGrafter"/>
</dbReference>
<dbReference type="PANTHER" id="PTHR19303">
    <property type="entry name" value="TRANSPOSON"/>
    <property type="match status" value="1"/>
</dbReference>